<keyword evidence="2" id="KW-1185">Reference proteome</keyword>
<proteinExistence type="predicted"/>
<protein>
    <submittedName>
        <fullName evidence="1">Uncharacterized protein</fullName>
    </submittedName>
</protein>
<gene>
    <name evidence="1" type="ORF">CDAR_197851</name>
</gene>
<name>A0AAV4SBQ0_9ARAC</name>
<evidence type="ECO:0000313" key="2">
    <source>
        <dbReference type="Proteomes" id="UP001054837"/>
    </source>
</evidence>
<sequence>MDPSGSSKYASQHPFLRQFAKLEKNWEENVIRLPLSSQKCNRTMPPFFRFYSRDKGTSTIDALFGKNLKKPDIGLEGKKP</sequence>
<evidence type="ECO:0000313" key="1">
    <source>
        <dbReference type="EMBL" id="GIY31090.1"/>
    </source>
</evidence>
<dbReference type="AlphaFoldDB" id="A0AAV4SBQ0"/>
<accession>A0AAV4SBQ0</accession>
<comment type="caution">
    <text evidence="1">The sequence shown here is derived from an EMBL/GenBank/DDBJ whole genome shotgun (WGS) entry which is preliminary data.</text>
</comment>
<dbReference type="EMBL" id="BPLQ01007602">
    <property type="protein sequence ID" value="GIY31090.1"/>
    <property type="molecule type" value="Genomic_DNA"/>
</dbReference>
<dbReference type="Proteomes" id="UP001054837">
    <property type="component" value="Unassembled WGS sequence"/>
</dbReference>
<organism evidence="1 2">
    <name type="scientific">Caerostris darwini</name>
    <dbReference type="NCBI Taxonomy" id="1538125"/>
    <lineage>
        <taxon>Eukaryota</taxon>
        <taxon>Metazoa</taxon>
        <taxon>Ecdysozoa</taxon>
        <taxon>Arthropoda</taxon>
        <taxon>Chelicerata</taxon>
        <taxon>Arachnida</taxon>
        <taxon>Araneae</taxon>
        <taxon>Araneomorphae</taxon>
        <taxon>Entelegynae</taxon>
        <taxon>Araneoidea</taxon>
        <taxon>Araneidae</taxon>
        <taxon>Caerostris</taxon>
    </lineage>
</organism>
<reference evidence="1 2" key="1">
    <citation type="submission" date="2021-06" db="EMBL/GenBank/DDBJ databases">
        <title>Caerostris darwini draft genome.</title>
        <authorList>
            <person name="Kono N."/>
            <person name="Arakawa K."/>
        </authorList>
    </citation>
    <scope>NUCLEOTIDE SEQUENCE [LARGE SCALE GENOMIC DNA]</scope>
</reference>